<name>C0JZR6_9BACT</name>
<feature type="chain" id="PRO_5002898243" evidence="1">
    <location>
        <begin position="27"/>
        <end position="432"/>
    </location>
</feature>
<dbReference type="Pfam" id="PF07075">
    <property type="entry name" value="NamZ_N"/>
    <property type="match status" value="1"/>
</dbReference>
<evidence type="ECO:0000313" key="4">
    <source>
        <dbReference type="EMBL" id="ACM90946.1"/>
    </source>
</evidence>
<sequence>MKKIIMAYGVFISAAAVLLCACSAMSPGKRDTTETSSPIVNRTIPAETRVLTGLDILERDGFRQIAGKRIGLITNHSSVNMKGENAADVLWRAKKIKLVKIFSPEHGFRGIENEGVRIESSTDTATGLPVISLYGRNRLRPTQEMLKDIDVLVFDIQDIGARFYTYLTTMGYAMEEAATAGIDFVVLDRPNPIGGITEGPVLEDGISLFTAYYRVPARHGLTAGEMALFHKSRAADGSPLARLNLQIIKMENWNRNIFFNETGIKWTDPSPNIREPDAEVLYPGIGCFEASNLSVGRGTDIPFLWFGAPWLDGSKLAAQLNADILPGVSFTELSLTPDRSVHKGIKCGGVKITVTDQKTVRALDMLVYISWHLKKNHPADFRFREKEIRDMTGTSALYDMLEAGAGPEEILKIYRQSSAQFKADTADIRLYR</sequence>
<dbReference type="Gene3D" id="3.90.1150.140">
    <property type="match status" value="1"/>
</dbReference>
<dbReference type="PANTHER" id="PTHR42915">
    <property type="entry name" value="HYPOTHETICAL 460 KDA PROTEIN IN FEUA-SIGW INTERGENIC REGION [PRECURSOR]"/>
    <property type="match status" value="1"/>
</dbReference>
<dbReference type="AlphaFoldDB" id="C0JZR6"/>
<proteinExistence type="predicted"/>
<dbReference type="GO" id="GO:0033922">
    <property type="term" value="F:peptidoglycan beta-N-acetylmuramidase activity"/>
    <property type="evidence" value="ECO:0007669"/>
    <property type="project" value="InterPro"/>
</dbReference>
<feature type="signal peptide" evidence="1">
    <location>
        <begin position="1"/>
        <end position="26"/>
    </location>
</feature>
<evidence type="ECO:0000256" key="1">
    <source>
        <dbReference type="SAM" id="SignalP"/>
    </source>
</evidence>
<dbReference type="InterPro" id="IPR048503">
    <property type="entry name" value="NamZ_C"/>
</dbReference>
<feature type="domain" description="Peptidoglycan beta-N-acetylmuramidase NamZ C-terminal" evidence="3">
    <location>
        <begin position="280"/>
        <end position="431"/>
    </location>
</feature>
<dbReference type="PIRSF" id="PIRSF016719">
    <property type="entry name" value="UCP016719"/>
    <property type="match status" value="1"/>
</dbReference>
<evidence type="ECO:0000259" key="2">
    <source>
        <dbReference type="Pfam" id="PF07075"/>
    </source>
</evidence>
<accession>C0JZR6</accession>
<dbReference type="EMBL" id="FJ529690">
    <property type="protein sequence ID" value="ACM90946.1"/>
    <property type="molecule type" value="Genomic_DNA"/>
</dbReference>
<keyword evidence="1" id="KW-0732">Signal</keyword>
<feature type="domain" description="Peptidoglycan beta-N-acetylmuramidase NamZ N-terminal" evidence="2">
    <location>
        <begin position="70"/>
        <end position="276"/>
    </location>
</feature>
<dbReference type="InterPro" id="IPR008302">
    <property type="entry name" value="NamZ"/>
</dbReference>
<dbReference type="PANTHER" id="PTHR42915:SF1">
    <property type="entry name" value="PEPTIDOGLYCAN BETA-N-ACETYLMURAMIDASE NAMZ"/>
    <property type="match status" value="1"/>
</dbReference>
<dbReference type="PROSITE" id="PS51257">
    <property type="entry name" value="PROKAR_LIPOPROTEIN"/>
    <property type="match status" value="1"/>
</dbReference>
<dbReference type="Gene3D" id="3.40.50.12170">
    <property type="entry name" value="Uncharacterised protein PF07075, DUF1343"/>
    <property type="match status" value="1"/>
</dbReference>
<organism evidence="4">
    <name type="scientific">uncultured bacterium URE12</name>
    <dbReference type="NCBI Taxonomy" id="581111"/>
    <lineage>
        <taxon>Bacteria</taxon>
        <taxon>environmental samples</taxon>
    </lineage>
</organism>
<evidence type="ECO:0000259" key="3">
    <source>
        <dbReference type="Pfam" id="PF20732"/>
    </source>
</evidence>
<protein>
    <submittedName>
        <fullName evidence="4">Uncharacterized conserved protein</fullName>
    </submittedName>
</protein>
<dbReference type="Pfam" id="PF20732">
    <property type="entry name" value="NamZ_C"/>
    <property type="match status" value="1"/>
</dbReference>
<dbReference type="InterPro" id="IPR048502">
    <property type="entry name" value="NamZ_N"/>
</dbReference>
<reference evidence="4" key="1">
    <citation type="submission" date="2008-11" db="EMBL/GenBank/DDBJ databases">
        <title>Isolation and characterization of a fructose-1,6-bisphosphatase in Bacteroides sp. from a rumen metagenomic library.</title>
        <authorList>
            <person name="Wang J."/>
            <person name="Liu K."/>
            <person name="Zhao S."/>
            <person name="Bu D."/>
            <person name="Li D."/>
            <person name="Yu P."/>
            <person name="Wei H."/>
            <person name="Zhou L."/>
        </authorList>
    </citation>
    <scope>NUCLEOTIDE SEQUENCE</scope>
</reference>